<proteinExistence type="inferred from homology"/>
<evidence type="ECO:0000256" key="1">
    <source>
        <dbReference type="ARBA" id="ARBA00006817"/>
    </source>
</evidence>
<comment type="similarity">
    <text evidence="1">Belongs to the AHA1 family.</text>
</comment>
<feature type="domain" description="Activator of Hsp90 ATPase homologue 1/2-like C-terminal" evidence="2">
    <location>
        <begin position="11"/>
        <end position="121"/>
    </location>
</feature>
<accession>A0A4Z0L6H2</accession>
<organism evidence="3 4">
    <name type="scientific">Flavobacterium humi</name>
    <dbReference type="NCBI Taxonomy" id="2562683"/>
    <lineage>
        <taxon>Bacteria</taxon>
        <taxon>Pseudomonadati</taxon>
        <taxon>Bacteroidota</taxon>
        <taxon>Flavobacteriia</taxon>
        <taxon>Flavobacteriales</taxon>
        <taxon>Flavobacteriaceae</taxon>
        <taxon>Flavobacterium</taxon>
    </lineage>
</organism>
<comment type="caution">
    <text evidence="3">The sequence shown here is derived from an EMBL/GenBank/DDBJ whole genome shotgun (WGS) entry which is preliminary data.</text>
</comment>
<name>A0A4Z0L6H2_9FLAO</name>
<protein>
    <submittedName>
        <fullName evidence="3">ATPase</fullName>
    </submittedName>
</protein>
<reference evidence="3 4" key="1">
    <citation type="submission" date="2019-04" db="EMBL/GenBank/DDBJ databases">
        <title>Flavobacterium sp. strain DS2-A Genome sequencing and assembly.</title>
        <authorList>
            <person name="Kim I."/>
        </authorList>
    </citation>
    <scope>NUCLEOTIDE SEQUENCE [LARGE SCALE GENOMIC DNA]</scope>
    <source>
        <strain evidence="3 4">DS2-A</strain>
    </source>
</reference>
<dbReference type="EMBL" id="SRLH01000009">
    <property type="protein sequence ID" value="TGD56716.1"/>
    <property type="molecule type" value="Genomic_DNA"/>
</dbReference>
<dbReference type="SUPFAM" id="SSF55961">
    <property type="entry name" value="Bet v1-like"/>
    <property type="match status" value="1"/>
</dbReference>
<keyword evidence="4" id="KW-1185">Reference proteome</keyword>
<evidence type="ECO:0000259" key="2">
    <source>
        <dbReference type="Pfam" id="PF08327"/>
    </source>
</evidence>
<evidence type="ECO:0000313" key="3">
    <source>
        <dbReference type="EMBL" id="TGD56716.1"/>
    </source>
</evidence>
<gene>
    <name evidence="3" type="ORF">E4635_14840</name>
</gene>
<dbReference type="InterPro" id="IPR023393">
    <property type="entry name" value="START-like_dom_sf"/>
</dbReference>
<sequence length="142" mass="16784">MARNISTLHIKASAENVWEALTKPEWVRQWQYGSDLITDWKAGSEIRFRNQWEDKIFEQWGRIIEVQPYSLLRYSLFFPRPGLEDKPENYFTMSYVLTEENKGTLLEIIKEDHRPEAVQEEPQGEENPVLKGLKDLIESQLS</sequence>
<dbReference type="RefSeq" id="WP_135527489.1">
    <property type="nucleotide sequence ID" value="NZ_SRLH01000009.1"/>
</dbReference>
<dbReference type="AlphaFoldDB" id="A0A4Z0L6H2"/>
<dbReference type="OrthoDB" id="2355173at2"/>
<dbReference type="InterPro" id="IPR013538">
    <property type="entry name" value="ASHA1/2-like_C"/>
</dbReference>
<dbReference type="Gene3D" id="3.30.530.20">
    <property type="match status" value="1"/>
</dbReference>
<evidence type="ECO:0000313" key="4">
    <source>
        <dbReference type="Proteomes" id="UP000297407"/>
    </source>
</evidence>
<dbReference type="Proteomes" id="UP000297407">
    <property type="component" value="Unassembled WGS sequence"/>
</dbReference>
<dbReference type="Pfam" id="PF08327">
    <property type="entry name" value="AHSA1"/>
    <property type="match status" value="1"/>
</dbReference>